<proteinExistence type="predicted"/>
<dbReference type="RefSeq" id="XP_043036066.1">
    <property type="nucleotide sequence ID" value="XM_043177619.1"/>
</dbReference>
<sequence>MSTTLLRANFVFQHLLSTEHGRLIEALPFTLRHTAPIEDHSEQTAIGSTFRWVIWEGNTPTLKNSEKSSFSESCFTSPLPTSAEKKCLFLEDVKKECGPLNLHGHSVKYATTRTFRTGDRWSYATNVSFRTSALLTARYVHALNCGTNERLTGPAAVEQPAPLALNLMRPTISPNIYHAAWLGRFVHPAALTRLQFIH</sequence>
<evidence type="ECO:0000313" key="2">
    <source>
        <dbReference type="Proteomes" id="UP000812287"/>
    </source>
</evidence>
<gene>
    <name evidence="1" type="ORF">BT62DRAFT_1010163</name>
</gene>
<dbReference type="AlphaFoldDB" id="A0A9P8AP91"/>
<evidence type="ECO:0000313" key="1">
    <source>
        <dbReference type="EMBL" id="KAG7442566.1"/>
    </source>
</evidence>
<organism evidence="1 2">
    <name type="scientific">Guyanagaster necrorhizus</name>
    <dbReference type="NCBI Taxonomy" id="856835"/>
    <lineage>
        <taxon>Eukaryota</taxon>
        <taxon>Fungi</taxon>
        <taxon>Dikarya</taxon>
        <taxon>Basidiomycota</taxon>
        <taxon>Agaricomycotina</taxon>
        <taxon>Agaricomycetes</taxon>
        <taxon>Agaricomycetidae</taxon>
        <taxon>Agaricales</taxon>
        <taxon>Marasmiineae</taxon>
        <taxon>Physalacriaceae</taxon>
        <taxon>Guyanagaster</taxon>
    </lineage>
</organism>
<accession>A0A9P8AP91</accession>
<name>A0A9P8AP91_9AGAR</name>
<dbReference type="Proteomes" id="UP000812287">
    <property type="component" value="Unassembled WGS sequence"/>
</dbReference>
<dbReference type="EMBL" id="MU250550">
    <property type="protein sequence ID" value="KAG7442566.1"/>
    <property type="molecule type" value="Genomic_DNA"/>
</dbReference>
<keyword evidence="2" id="KW-1185">Reference proteome</keyword>
<comment type="caution">
    <text evidence="1">The sequence shown here is derived from an EMBL/GenBank/DDBJ whole genome shotgun (WGS) entry which is preliminary data.</text>
</comment>
<protein>
    <submittedName>
        <fullName evidence="1">Uncharacterized protein</fullName>
    </submittedName>
</protein>
<reference evidence="1" key="1">
    <citation type="submission" date="2020-11" db="EMBL/GenBank/DDBJ databases">
        <title>Adaptations for nitrogen fixation in a non-lichenized fungal sporocarp promotes dispersal by wood-feeding termites.</title>
        <authorList>
            <consortium name="DOE Joint Genome Institute"/>
            <person name="Koch R.A."/>
            <person name="Yoon G."/>
            <person name="Arayal U."/>
            <person name="Lail K."/>
            <person name="Amirebrahimi M."/>
            <person name="Labutti K."/>
            <person name="Lipzen A."/>
            <person name="Riley R."/>
            <person name="Barry K."/>
            <person name="Henrissat B."/>
            <person name="Grigoriev I.V."/>
            <person name="Herr J.R."/>
            <person name="Aime M.C."/>
        </authorList>
    </citation>
    <scope>NUCLEOTIDE SEQUENCE</scope>
    <source>
        <strain evidence="1">MCA 3950</strain>
    </source>
</reference>
<dbReference type="GeneID" id="66099906"/>